<keyword evidence="4" id="KW-0175">Coiled coil</keyword>
<dbReference type="SUPFAM" id="SSF52540">
    <property type="entry name" value="P-loop containing nucleoside triphosphate hydrolases"/>
    <property type="match status" value="1"/>
</dbReference>
<keyword evidence="6" id="KW-0378">Hydrolase</keyword>
<dbReference type="PATRIC" id="fig|39777.7.peg.1051"/>
<dbReference type="GO" id="GO:0006302">
    <property type="term" value="P:double-strand break repair"/>
    <property type="evidence" value="ECO:0007669"/>
    <property type="project" value="InterPro"/>
</dbReference>
<sequence length="1027" mass="115395">MKPISLTIEAFGPYRDSVTLDFSELENHSMFLISGPTGAGKTSILDAMVYALYGEPSGEARKTDAIRSDFAEPERMTRVDFSFAIGDAQYRVERLPKQMVAKKRGTGMREQNASATVYEMKAGEWKIIATSATDIRDTIQRIIGFRKDQFLQVVLLPQGEFRKLLVASTNEREELLHTLFRTEIYRKLQEALKSAYDDEKAGIEENLMKQTALIQSIPHDEETPVLTVEHVRELLSNRVPHRDVLVVERDRAVNEVEQFNALRKEWALYNQAQQSLVQATSQLDLVKAKEPERTQLREKVQFLNSLSPVHALYQQYIDKQSSLTTLERALSDAEKSVDTATQHETNCIEVHEALASQAETIQSKRTTLAQLQQQSEKFDELGLLKKKMSTLRGNVKQLDSKKSEADLEIQRQLIKQIEVDVEGLRKRFQENSTLLEQVPVIQEQLNHVHRYSELVEEISQVQKEIDIKDETLAVLDKTVKEAKVHLERLEHLMQEGRAYELVPFVKEDEPCPVCGSTEHPHLATKPELYPTKDEVEAARGIRDKALQQQANEVGQRDALVGRMHELSNHMDAQVSILQSSIDGFSKENFASLQQVLLSQMERFKTLRGESEQLGKTISDAERRLSTAKDTLAKSELAHNELLKALHALEISISSVQAKIDSLSESLPTTDIELWRKQVTFLASEIKEYDAQLTVTTKQLEEARGQLSAKRGRLEILSAQVKEEQKNLDSLHGEYIQSLQSISLSEIDFVEALSDFNALEDFKSKLYDLEEAFSTAQAVYDAALKTTETVVKPSDTVSDEVYDAAVERRDILVGHLAAWDKETQHIETTLASLEEIESAMGEAREKVAFLSRLNDLANGGEQGFKNVTFERYVLGAILDEVVYAANLRLQKMSRSRYSLERSDYTGGGRGKQGLDLAVMDAFTGQSRPANTLSGGETFLASMALALGLADVIQSYAGGIHMDTMFIDEGFGTLDPDTLELAMETLVQLQSSGRFIGMISHVPELKTRIPAHLEVTRGDEGSTAKFVIN</sequence>
<dbReference type="PANTHER" id="PTHR32114">
    <property type="entry name" value="ABC TRANSPORTER ABCH.3"/>
    <property type="match status" value="1"/>
</dbReference>
<organism evidence="6">
    <name type="scientific">Veillonella atypica</name>
    <dbReference type="NCBI Taxonomy" id="39777"/>
    <lineage>
        <taxon>Bacteria</taxon>
        <taxon>Bacillati</taxon>
        <taxon>Bacillota</taxon>
        <taxon>Negativicutes</taxon>
        <taxon>Veillonellales</taxon>
        <taxon>Veillonellaceae</taxon>
        <taxon>Veillonella</taxon>
    </lineage>
</organism>
<name>A0A133S4G8_9FIRM</name>
<evidence type="ECO:0000256" key="4">
    <source>
        <dbReference type="SAM" id="Coils"/>
    </source>
</evidence>
<dbReference type="Gene3D" id="1.10.287.1490">
    <property type="match status" value="1"/>
</dbReference>
<dbReference type="GO" id="GO:0004527">
    <property type="term" value="F:exonuclease activity"/>
    <property type="evidence" value="ECO:0007669"/>
    <property type="project" value="UniProtKB-KW"/>
</dbReference>
<dbReference type="GO" id="GO:0016887">
    <property type="term" value="F:ATP hydrolysis activity"/>
    <property type="evidence" value="ECO:0007669"/>
    <property type="project" value="InterPro"/>
</dbReference>
<dbReference type="Gene3D" id="3.40.50.300">
    <property type="entry name" value="P-loop containing nucleotide triphosphate hydrolases"/>
    <property type="match status" value="2"/>
</dbReference>
<dbReference type="EMBL" id="LRQT01000043">
    <property type="protein sequence ID" value="KXA63982.1"/>
    <property type="molecule type" value="Genomic_DNA"/>
</dbReference>
<evidence type="ECO:0000313" key="6">
    <source>
        <dbReference type="EMBL" id="KXA63982.1"/>
    </source>
</evidence>
<dbReference type="Proteomes" id="UP000070226">
    <property type="component" value="Unassembled WGS sequence"/>
</dbReference>
<dbReference type="STRING" id="39777.B7L28_06940"/>
<feature type="domain" description="Rad50/SbcC-type AAA" evidence="5">
    <location>
        <begin position="5"/>
        <end position="209"/>
    </location>
</feature>
<proteinExistence type="inferred from homology"/>
<dbReference type="Pfam" id="PF13558">
    <property type="entry name" value="SbcC_Walker_B"/>
    <property type="match status" value="1"/>
</dbReference>
<keyword evidence="6" id="KW-0540">Nuclease</keyword>
<feature type="coiled-coil region" evidence="4">
    <location>
        <begin position="685"/>
        <end position="733"/>
    </location>
</feature>
<evidence type="ECO:0000313" key="7">
    <source>
        <dbReference type="Proteomes" id="UP000070226"/>
    </source>
</evidence>
<dbReference type="PANTHER" id="PTHR32114:SF2">
    <property type="entry name" value="ABC TRANSPORTER ABCH.3"/>
    <property type="match status" value="1"/>
</dbReference>
<comment type="caution">
    <text evidence="6">The sequence shown here is derived from an EMBL/GenBank/DDBJ whole genome shotgun (WGS) entry which is preliminary data.</text>
</comment>
<comment type="similarity">
    <text evidence="1">Belongs to the SMC family. SbcC subfamily.</text>
</comment>
<reference evidence="6 7" key="1">
    <citation type="submission" date="2016-01" db="EMBL/GenBank/DDBJ databases">
        <authorList>
            <person name="Oliw E.H."/>
        </authorList>
    </citation>
    <scope>NUCLEOTIDE SEQUENCE [LARGE SCALE GENOMIC DNA]</scope>
    <source>
        <strain evidence="6 7">CMW7756B</strain>
    </source>
</reference>
<feature type="coiled-coil region" evidence="4">
    <location>
        <begin position="323"/>
        <end position="374"/>
    </location>
</feature>
<gene>
    <name evidence="6" type="ORF">HMPREF3233_01085</name>
</gene>
<protein>
    <recommendedName>
        <fullName evidence="3">Nuclease SbcCD subunit C</fullName>
    </recommendedName>
</protein>
<dbReference type="InterPro" id="IPR027417">
    <property type="entry name" value="P-loop_NTPase"/>
</dbReference>
<dbReference type="InterPro" id="IPR038729">
    <property type="entry name" value="Rad50/SbcC_AAA"/>
</dbReference>
<feature type="coiled-coil region" evidence="4">
    <location>
        <begin position="825"/>
        <end position="852"/>
    </location>
</feature>
<evidence type="ECO:0000256" key="3">
    <source>
        <dbReference type="ARBA" id="ARBA00013368"/>
    </source>
</evidence>
<comment type="subunit">
    <text evidence="2">Heterodimer of SbcC and SbcD.</text>
</comment>
<evidence type="ECO:0000256" key="2">
    <source>
        <dbReference type="ARBA" id="ARBA00011322"/>
    </source>
</evidence>
<feature type="coiled-coil region" evidence="4">
    <location>
        <begin position="451"/>
        <end position="495"/>
    </location>
</feature>
<evidence type="ECO:0000259" key="5">
    <source>
        <dbReference type="Pfam" id="PF13476"/>
    </source>
</evidence>
<evidence type="ECO:0000256" key="1">
    <source>
        <dbReference type="ARBA" id="ARBA00006930"/>
    </source>
</evidence>
<dbReference type="RefSeq" id="WP_060807571.1">
    <property type="nucleotide sequence ID" value="NZ_KQ958085.1"/>
</dbReference>
<dbReference type="Pfam" id="PF13476">
    <property type="entry name" value="AAA_23"/>
    <property type="match status" value="1"/>
</dbReference>
<keyword evidence="6" id="KW-0269">Exonuclease</keyword>
<accession>A0A133S4G8</accession>
<dbReference type="AlphaFoldDB" id="A0A133S4G8"/>